<dbReference type="EMBL" id="BMAO01017721">
    <property type="protein sequence ID" value="GFR17996.1"/>
    <property type="molecule type" value="Genomic_DNA"/>
</dbReference>
<proteinExistence type="predicted"/>
<name>A0A8X6LPA2_TRICU</name>
<dbReference type="Proteomes" id="UP000887116">
    <property type="component" value="Unassembled WGS sequence"/>
</dbReference>
<accession>A0A8X6LPA2</accession>
<gene>
    <name evidence="1" type="ORF">TNCT_447921</name>
</gene>
<dbReference type="AlphaFoldDB" id="A0A8X6LPA2"/>
<protein>
    <submittedName>
        <fullName evidence="1">Uncharacterized protein</fullName>
    </submittedName>
</protein>
<comment type="caution">
    <text evidence="1">The sequence shown here is derived from an EMBL/GenBank/DDBJ whole genome shotgun (WGS) entry which is preliminary data.</text>
</comment>
<keyword evidence="2" id="KW-1185">Reference proteome</keyword>
<evidence type="ECO:0000313" key="1">
    <source>
        <dbReference type="EMBL" id="GFR17996.1"/>
    </source>
</evidence>
<organism evidence="1 2">
    <name type="scientific">Trichonephila clavata</name>
    <name type="common">Joro spider</name>
    <name type="synonym">Nephila clavata</name>
    <dbReference type="NCBI Taxonomy" id="2740835"/>
    <lineage>
        <taxon>Eukaryota</taxon>
        <taxon>Metazoa</taxon>
        <taxon>Ecdysozoa</taxon>
        <taxon>Arthropoda</taxon>
        <taxon>Chelicerata</taxon>
        <taxon>Arachnida</taxon>
        <taxon>Araneae</taxon>
        <taxon>Araneomorphae</taxon>
        <taxon>Entelegynae</taxon>
        <taxon>Araneoidea</taxon>
        <taxon>Nephilidae</taxon>
        <taxon>Trichonephila</taxon>
    </lineage>
</organism>
<evidence type="ECO:0000313" key="2">
    <source>
        <dbReference type="Proteomes" id="UP000887116"/>
    </source>
</evidence>
<sequence length="93" mass="10124">MYDKWSRAGATHFPSPGTARADVIAPSVCDPNGCDSIAQNSRGASRFTVTALTENNDDKSLETDEMCCLAQRRFLRSAGDVCLLRALLDSPRM</sequence>
<reference evidence="1" key="1">
    <citation type="submission" date="2020-07" db="EMBL/GenBank/DDBJ databases">
        <title>Multicomponent nature underlies the extraordinary mechanical properties of spider dragline silk.</title>
        <authorList>
            <person name="Kono N."/>
            <person name="Nakamura H."/>
            <person name="Mori M."/>
            <person name="Yoshida Y."/>
            <person name="Ohtoshi R."/>
            <person name="Malay A.D."/>
            <person name="Moran D.A.P."/>
            <person name="Tomita M."/>
            <person name="Numata K."/>
            <person name="Arakawa K."/>
        </authorList>
    </citation>
    <scope>NUCLEOTIDE SEQUENCE</scope>
</reference>